<gene>
    <name evidence="1" type="ORF">O4U47_01650</name>
</gene>
<dbReference type="Proteomes" id="UP001165685">
    <property type="component" value="Unassembled WGS sequence"/>
</dbReference>
<dbReference type="RefSeq" id="WP_270675434.1">
    <property type="nucleotide sequence ID" value="NZ_JAQFWP010000002.1"/>
</dbReference>
<comment type="caution">
    <text evidence="1">The sequence shown here is derived from an EMBL/GenBank/DDBJ whole genome shotgun (WGS) entry which is preliminary data.</text>
</comment>
<sequence>MDERPVVPTDSDAEAAQGRVALWLDPDDLRWLRHRCDCDDDTPEDERDRCARMRFRASAALHKAGL</sequence>
<reference evidence="1" key="1">
    <citation type="submission" date="2023-01" db="EMBL/GenBank/DDBJ databases">
        <title>Draft genome sequence of Nocardiopsis sp. LSu2-4 isolated from halophytes.</title>
        <authorList>
            <person name="Duangmal K."/>
            <person name="Chantavorakit T."/>
        </authorList>
    </citation>
    <scope>NUCLEOTIDE SEQUENCE</scope>
    <source>
        <strain evidence="1">LSu2-4</strain>
    </source>
</reference>
<organism evidence="1 2">
    <name type="scientific">Nocardiopsis suaedae</name>
    <dbReference type="NCBI Taxonomy" id="3018444"/>
    <lineage>
        <taxon>Bacteria</taxon>
        <taxon>Bacillati</taxon>
        <taxon>Actinomycetota</taxon>
        <taxon>Actinomycetes</taxon>
        <taxon>Streptosporangiales</taxon>
        <taxon>Nocardiopsidaceae</taxon>
        <taxon>Nocardiopsis</taxon>
    </lineage>
</organism>
<name>A0ABT4TGG6_9ACTN</name>
<protein>
    <submittedName>
        <fullName evidence="1">Uncharacterized protein</fullName>
    </submittedName>
</protein>
<dbReference type="EMBL" id="JAQFWP010000002">
    <property type="protein sequence ID" value="MDA2803202.1"/>
    <property type="molecule type" value="Genomic_DNA"/>
</dbReference>
<accession>A0ABT4TGG6</accession>
<evidence type="ECO:0000313" key="2">
    <source>
        <dbReference type="Proteomes" id="UP001165685"/>
    </source>
</evidence>
<evidence type="ECO:0000313" key="1">
    <source>
        <dbReference type="EMBL" id="MDA2803202.1"/>
    </source>
</evidence>
<proteinExistence type="predicted"/>
<keyword evidence="2" id="KW-1185">Reference proteome</keyword>